<dbReference type="GO" id="GO:0004222">
    <property type="term" value="F:metalloendopeptidase activity"/>
    <property type="evidence" value="ECO:0007669"/>
    <property type="project" value="InterPro"/>
</dbReference>
<keyword evidence="3 6" id="KW-0378">Hydrolase</keyword>
<comment type="similarity">
    <text evidence="6">Belongs to the peptidase M48 family.</text>
</comment>
<accession>A0A1R1B1C7</accession>
<evidence type="ECO:0000256" key="5">
    <source>
        <dbReference type="ARBA" id="ARBA00023049"/>
    </source>
</evidence>
<keyword evidence="7" id="KW-0812">Transmembrane</keyword>
<evidence type="ECO:0000256" key="7">
    <source>
        <dbReference type="SAM" id="Phobius"/>
    </source>
</evidence>
<proteinExistence type="inferred from homology"/>
<keyword evidence="2" id="KW-0479">Metal-binding</keyword>
<dbReference type="AlphaFoldDB" id="A0A1R1B1C7"/>
<comment type="cofactor">
    <cofactor evidence="6">
        <name>Zn(2+)</name>
        <dbReference type="ChEBI" id="CHEBI:29105"/>
    </cofactor>
    <text evidence="6">Binds 1 zinc ion per subunit.</text>
</comment>
<dbReference type="GO" id="GO:0006508">
    <property type="term" value="P:proteolysis"/>
    <property type="evidence" value="ECO:0007669"/>
    <property type="project" value="UniProtKB-KW"/>
</dbReference>
<comment type="caution">
    <text evidence="9">The sequence shown here is derived from an EMBL/GenBank/DDBJ whole genome shotgun (WGS) entry which is preliminary data.</text>
</comment>
<evidence type="ECO:0000259" key="8">
    <source>
        <dbReference type="Pfam" id="PF01435"/>
    </source>
</evidence>
<dbReference type="EMBL" id="MRTF01000005">
    <property type="protein sequence ID" value="OME92325.1"/>
    <property type="molecule type" value="Genomic_DNA"/>
</dbReference>
<keyword evidence="5 6" id="KW-0482">Metalloprotease</keyword>
<dbReference type="GO" id="GO:0046872">
    <property type="term" value="F:metal ion binding"/>
    <property type="evidence" value="ECO:0007669"/>
    <property type="project" value="UniProtKB-KW"/>
</dbReference>
<reference evidence="9 10" key="1">
    <citation type="submission" date="2016-11" db="EMBL/GenBank/DDBJ databases">
        <title>Paenibacillus species isolates.</title>
        <authorList>
            <person name="Beno S.M."/>
        </authorList>
    </citation>
    <scope>NUCLEOTIDE SEQUENCE [LARGE SCALE GENOMIC DNA]</scope>
    <source>
        <strain evidence="9 10">FSL F4-0100</strain>
    </source>
</reference>
<keyword evidence="7" id="KW-1133">Transmembrane helix</keyword>
<evidence type="ECO:0000256" key="2">
    <source>
        <dbReference type="ARBA" id="ARBA00022723"/>
    </source>
</evidence>
<organism evidence="9 10">
    <name type="scientific">Paenibacillus lautus</name>
    <name type="common">Bacillus lautus</name>
    <dbReference type="NCBI Taxonomy" id="1401"/>
    <lineage>
        <taxon>Bacteria</taxon>
        <taxon>Bacillati</taxon>
        <taxon>Bacillota</taxon>
        <taxon>Bacilli</taxon>
        <taxon>Bacillales</taxon>
        <taxon>Paenibacillaceae</taxon>
        <taxon>Paenibacillus</taxon>
    </lineage>
</organism>
<dbReference type="InterPro" id="IPR001915">
    <property type="entry name" value="Peptidase_M48"/>
</dbReference>
<evidence type="ECO:0000256" key="3">
    <source>
        <dbReference type="ARBA" id="ARBA00022801"/>
    </source>
</evidence>
<protein>
    <recommendedName>
        <fullName evidence="8">Peptidase M48 domain-containing protein</fullName>
    </recommendedName>
</protein>
<feature type="domain" description="Peptidase M48" evidence="8">
    <location>
        <begin position="20"/>
        <end position="59"/>
    </location>
</feature>
<evidence type="ECO:0000256" key="1">
    <source>
        <dbReference type="ARBA" id="ARBA00022670"/>
    </source>
</evidence>
<dbReference type="Pfam" id="PF01435">
    <property type="entry name" value="Peptidase_M48"/>
    <property type="match status" value="1"/>
</dbReference>
<name>A0A1R1B1C7_PAELA</name>
<evidence type="ECO:0000313" key="9">
    <source>
        <dbReference type="EMBL" id="OME92325.1"/>
    </source>
</evidence>
<feature type="transmembrane region" description="Helical" evidence="7">
    <location>
        <begin position="45"/>
        <end position="66"/>
    </location>
</feature>
<evidence type="ECO:0000313" key="10">
    <source>
        <dbReference type="Proteomes" id="UP000187074"/>
    </source>
</evidence>
<keyword evidence="1 6" id="KW-0645">Protease</keyword>
<keyword evidence="7" id="KW-0472">Membrane</keyword>
<keyword evidence="4 6" id="KW-0862">Zinc</keyword>
<sequence length="78" mass="9514">MEYFRHTCVAIRCENIRKCIQKVNEQLLKHVIAHELAHYKRKDTIWNMVGSLNFHLMIELGITWFYRKREERLLNGIN</sequence>
<evidence type="ECO:0000256" key="6">
    <source>
        <dbReference type="RuleBase" id="RU003983"/>
    </source>
</evidence>
<gene>
    <name evidence="9" type="ORF">BK123_17140</name>
</gene>
<dbReference type="Proteomes" id="UP000187074">
    <property type="component" value="Unassembled WGS sequence"/>
</dbReference>
<evidence type="ECO:0000256" key="4">
    <source>
        <dbReference type="ARBA" id="ARBA00022833"/>
    </source>
</evidence>
<dbReference type="Gene3D" id="3.30.2010.10">
    <property type="entry name" value="Metalloproteases ('zincins'), catalytic domain"/>
    <property type="match status" value="1"/>
</dbReference>
<dbReference type="STRING" id="1401.BK123_17140"/>